<accession>A0A6S6XXJ4</accession>
<dbReference type="EMBL" id="LR778301">
    <property type="protein sequence ID" value="CAB1368837.1"/>
    <property type="molecule type" value="Genomic_DNA"/>
</dbReference>
<protein>
    <submittedName>
        <fullName evidence="1">Uncharacterized protein</fullName>
    </submittedName>
</protein>
<evidence type="ECO:0000313" key="1">
    <source>
        <dbReference type="EMBL" id="CAB1368837.1"/>
    </source>
</evidence>
<dbReference type="Proteomes" id="UP000515733">
    <property type="component" value="Chromosome"/>
</dbReference>
<evidence type="ECO:0000313" key="2">
    <source>
        <dbReference type="Proteomes" id="UP000515733"/>
    </source>
</evidence>
<sequence>METIFSPQSLKYAKGELNAPHPRSTAGFAQPAGFGGAKQCFAQPRLRPLPRAGLLISSLRSTVTLDSVVAFSR</sequence>
<dbReference type="AlphaFoldDB" id="A0A6S6XXJ4"/>
<organism evidence="1 2">
    <name type="scientific">Denitratisoma oestradiolicum</name>
    <dbReference type="NCBI Taxonomy" id="311182"/>
    <lineage>
        <taxon>Bacteria</taxon>
        <taxon>Pseudomonadati</taxon>
        <taxon>Pseudomonadota</taxon>
        <taxon>Betaproteobacteria</taxon>
        <taxon>Nitrosomonadales</taxon>
        <taxon>Sterolibacteriaceae</taxon>
        <taxon>Denitratisoma</taxon>
    </lineage>
</organism>
<keyword evidence="2" id="KW-1185">Reference proteome</keyword>
<dbReference type="KEGG" id="doe:DENOEST_1672"/>
<name>A0A6S6XXJ4_9PROT</name>
<proteinExistence type="predicted"/>
<reference evidence="1 2" key="1">
    <citation type="submission" date="2020-03" db="EMBL/GenBank/DDBJ databases">
        <authorList>
            <consortium name="Genoscope - CEA"/>
            <person name="William W."/>
        </authorList>
    </citation>
    <scope>NUCLEOTIDE SEQUENCE [LARGE SCALE GENOMIC DNA]</scope>
    <source>
        <strain evidence="2">DSM 16959</strain>
    </source>
</reference>
<gene>
    <name evidence="1" type="ORF">DENOEST_1672</name>
</gene>